<evidence type="ECO:0000313" key="3">
    <source>
        <dbReference type="Proteomes" id="UP000182284"/>
    </source>
</evidence>
<keyword evidence="1" id="KW-0812">Transmembrane</keyword>
<organism evidence="2 3">
    <name type="scientific">Celeribacter baekdonensis</name>
    <dbReference type="NCBI Taxonomy" id="875171"/>
    <lineage>
        <taxon>Bacteria</taxon>
        <taxon>Pseudomonadati</taxon>
        <taxon>Pseudomonadota</taxon>
        <taxon>Alphaproteobacteria</taxon>
        <taxon>Rhodobacterales</taxon>
        <taxon>Roseobacteraceae</taxon>
        <taxon>Celeribacter</taxon>
    </lineage>
</organism>
<dbReference type="Gene3D" id="2.60.450.10">
    <property type="entry name" value="Lipopolysaccharide (LPS) transport protein A like domain"/>
    <property type="match status" value="1"/>
</dbReference>
<keyword evidence="1" id="KW-1133">Transmembrane helix</keyword>
<dbReference type="Pfam" id="PF06835">
    <property type="entry name" value="LptC"/>
    <property type="match status" value="1"/>
</dbReference>
<dbReference type="EMBL" id="FNBL01000004">
    <property type="protein sequence ID" value="SDF44692.1"/>
    <property type="molecule type" value="Genomic_DNA"/>
</dbReference>
<evidence type="ECO:0000256" key="1">
    <source>
        <dbReference type="SAM" id="Phobius"/>
    </source>
</evidence>
<feature type="transmembrane region" description="Helical" evidence="1">
    <location>
        <begin position="12"/>
        <end position="34"/>
    </location>
</feature>
<proteinExistence type="predicted"/>
<dbReference type="AlphaFoldDB" id="A0A1G7L575"/>
<reference evidence="2 3" key="1">
    <citation type="submission" date="2016-10" db="EMBL/GenBank/DDBJ databases">
        <authorList>
            <person name="de Groot N.N."/>
        </authorList>
    </citation>
    <scope>NUCLEOTIDE SEQUENCE [LARGE SCALE GENOMIC DNA]</scope>
    <source>
        <strain evidence="2 3">DSM 27375</strain>
    </source>
</reference>
<sequence length="199" mass="21214">MARFDNSYSRFVALAKIVLPLASLVVLATLFLFARGREFEMSIPYAQVDLETLAREQRVDGPAFATVTKDGAQLELSADQVRPDLSTQDVVNSSAIRGALRIPGNGSVTLQANDGVIDGSGKIAELSGQVQIKTSTGYTIHSDRIATMLDVSNIESPGTVTADGPTGHLTAGAMQISHDEGTDTYLLVFKDGVKLVYQP</sequence>
<name>A0A1G7L575_9RHOB</name>
<dbReference type="RefSeq" id="WP_074644034.1">
    <property type="nucleotide sequence ID" value="NZ_FNBL01000004.1"/>
</dbReference>
<keyword evidence="1" id="KW-0472">Membrane</keyword>
<evidence type="ECO:0000313" key="2">
    <source>
        <dbReference type="EMBL" id="SDF44692.1"/>
    </source>
</evidence>
<gene>
    <name evidence="2" type="ORF">SAMN04488117_104177</name>
</gene>
<accession>A0A1G7L575</accession>
<dbReference type="OrthoDB" id="7871110at2"/>
<protein>
    <submittedName>
        <fullName evidence="2">Lipopolysaccharide export system protein LptC</fullName>
    </submittedName>
</protein>
<dbReference type="InterPro" id="IPR010664">
    <property type="entry name" value="LipoPS_assembly_LptC-rel"/>
</dbReference>
<dbReference type="Proteomes" id="UP000182284">
    <property type="component" value="Unassembled WGS sequence"/>
</dbReference>